<accession>A0ABV8YBF6</accession>
<feature type="transmembrane region" description="Helical" evidence="1">
    <location>
        <begin position="88"/>
        <end position="111"/>
    </location>
</feature>
<evidence type="ECO:0008006" key="5">
    <source>
        <dbReference type="Google" id="ProtNLM"/>
    </source>
</evidence>
<organism evidence="3 4">
    <name type="scientific">Deinococcus sonorensis</name>
    <dbReference type="NCBI Taxonomy" id="309891"/>
    <lineage>
        <taxon>Bacteria</taxon>
        <taxon>Thermotogati</taxon>
        <taxon>Deinococcota</taxon>
        <taxon>Deinococci</taxon>
        <taxon>Deinococcales</taxon>
        <taxon>Deinococcaceae</taxon>
        <taxon>Deinococcus</taxon>
    </lineage>
</organism>
<keyword evidence="1" id="KW-0812">Transmembrane</keyword>
<dbReference type="EMBL" id="JBHSEG010000008">
    <property type="protein sequence ID" value="MFC4455277.1"/>
    <property type="molecule type" value="Genomic_DNA"/>
</dbReference>
<keyword evidence="1" id="KW-1133">Transmembrane helix</keyword>
<evidence type="ECO:0000256" key="1">
    <source>
        <dbReference type="SAM" id="Phobius"/>
    </source>
</evidence>
<gene>
    <name evidence="3" type="ORF">ACFO0P_15980</name>
</gene>
<evidence type="ECO:0000256" key="2">
    <source>
        <dbReference type="SAM" id="SignalP"/>
    </source>
</evidence>
<keyword evidence="2" id="KW-0732">Signal</keyword>
<dbReference type="Proteomes" id="UP001595939">
    <property type="component" value="Unassembled WGS sequence"/>
</dbReference>
<keyword evidence="4" id="KW-1185">Reference proteome</keyword>
<proteinExistence type="predicted"/>
<name>A0ABV8YBF6_9DEIO</name>
<reference evidence="4" key="1">
    <citation type="journal article" date="2019" name="Int. J. Syst. Evol. Microbiol.">
        <title>The Global Catalogue of Microorganisms (GCM) 10K type strain sequencing project: providing services to taxonomists for standard genome sequencing and annotation.</title>
        <authorList>
            <consortium name="The Broad Institute Genomics Platform"/>
            <consortium name="The Broad Institute Genome Sequencing Center for Infectious Disease"/>
            <person name="Wu L."/>
            <person name="Ma J."/>
        </authorList>
    </citation>
    <scope>NUCLEOTIDE SEQUENCE [LARGE SCALE GENOMIC DNA]</scope>
    <source>
        <strain evidence="4">CCUG 39970</strain>
    </source>
</reference>
<feature type="chain" id="PRO_5046006210" description="DUF2975 domain-containing protein" evidence="2">
    <location>
        <begin position="24"/>
        <end position="166"/>
    </location>
</feature>
<feature type="transmembrane region" description="Helical" evidence="1">
    <location>
        <begin position="131"/>
        <end position="159"/>
    </location>
</feature>
<dbReference type="RefSeq" id="WP_380129990.1">
    <property type="nucleotide sequence ID" value="NZ_JBHSEG010000008.1"/>
</dbReference>
<evidence type="ECO:0000313" key="3">
    <source>
        <dbReference type="EMBL" id="MFC4455277.1"/>
    </source>
</evidence>
<keyword evidence="1" id="KW-0472">Membrane</keyword>
<evidence type="ECO:0000313" key="4">
    <source>
        <dbReference type="Proteomes" id="UP001595939"/>
    </source>
</evidence>
<sequence length="166" mass="17675">MKFAISRRVRVASAILASITVLAAAAVYFASAVLNNPENAGITAEAAEIIRWGLVVAIALASMSFSFYRAVDEPDAEELRYTIRQAGARFLVVGGLLLIGWVIASATQAMARVPGAASTYPPDQLIGPALVYLDLIAAAFFAFTALQLMMEVALCVAFAEAKRPHR</sequence>
<protein>
    <recommendedName>
        <fullName evidence="5">DUF2975 domain-containing protein</fullName>
    </recommendedName>
</protein>
<feature type="signal peptide" evidence="2">
    <location>
        <begin position="1"/>
        <end position="23"/>
    </location>
</feature>
<feature type="transmembrane region" description="Helical" evidence="1">
    <location>
        <begin position="49"/>
        <end position="68"/>
    </location>
</feature>
<comment type="caution">
    <text evidence="3">The sequence shown here is derived from an EMBL/GenBank/DDBJ whole genome shotgun (WGS) entry which is preliminary data.</text>
</comment>